<evidence type="ECO:0008006" key="4">
    <source>
        <dbReference type="Google" id="ProtNLM"/>
    </source>
</evidence>
<organism evidence="2 3">
    <name type="scientific">Handroanthus impetiginosus</name>
    <dbReference type="NCBI Taxonomy" id="429701"/>
    <lineage>
        <taxon>Eukaryota</taxon>
        <taxon>Viridiplantae</taxon>
        <taxon>Streptophyta</taxon>
        <taxon>Embryophyta</taxon>
        <taxon>Tracheophyta</taxon>
        <taxon>Spermatophyta</taxon>
        <taxon>Magnoliopsida</taxon>
        <taxon>eudicotyledons</taxon>
        <taxon>Gunneridae</taxon>
        <taxon>Pentapetalae</taxon>
        <taxon>asterids</taxon>
        <taxon>lamiids</taxon>
        <taxon>Lamiales</taxon>
        <taxon>Bignoniaceae</taxon>
        <taxon>Crescentiina</taxon>
        <taxon>Tabebuia alliance</taxon>
        <taxon>Handroanthus</taxon>
    </lineage>
</organism>
<evidence type="ECO:0000313" key="3">
    <source>
        <dbReference type="Proteomes" id="UP000231279"/>
    </source>
</evidence>
<comment type="caution">
    <text evidence="2">The sequence shown here is derived from an EMBL/GenBank/DDBJ whole genome shotgun (WGS) entry which is preliminary data.</text>
</comment>
<proteinExistence type="predicted"/>
<gene>
    <name evidence="2" type="ORF">CDL12_00018</name>
</gene>
<protein>
    <recommendedName>
        <fullName evidence="4">Knottin scorpion toxin-like domain-containing protein</fullName>
    </recommendedName>
</protein>
<sequence length="90" mass="10022">MGIASPSSFCILFLLLVCAESQTVQIKDVERPPPKYRCVSILGVCGVTLTEGRCKQLCLNYYSGLDPFPYCATPLNGVKYCYCRHDCFRG</sequence>
<dbReference type="EMBL" id="NKXS01000001">
    <property type="protein sequence ID" value="PIN27225.1"/>
    <property type="molecule type" value="Genomic_DNA"/>
</dbReference>
<name>A0A2G9IBW0_9LAMI</name>
<keyword evidence="3" id="KW-1185">Reference proteome</keyword>
<evidence type="ECO:0000256" key="1">
    <source>
        <dbReference type="SAM" id="SignalP"/>
    </source>
</evidence>
<feature type="chain" id="PRO_5013876802" description="Knottin scorpion toxin-like domain-containing protein" evidence="1">
    <location>
        <begin position="22"/>
        <end position="90"/>
    </location>
</feature>
<evidence type="ECO:0000313" key="2">
    <source>
        <dbReference type="EMBL" id="PIN27225.1"/>
    </source>
</evidence>
<keyword evidence="1" id="KW-0732">Signal</keyword>
<dbReference type="AlphaFoldDB" id="A0A2G9IBW0"/>
<dbReference type="OrthoDB" id="900414at2759"/>
<accession>A0A2G9IBW0</accession>
<dbReference type="Proteomes" id="UP000231279">
    <property type="component" value="Unassembled WGS sequence"/>
</dbReference>
<feature type="signal peptide" evidence="1">
    <location>
        <begin position="1"/>
        <end position="21"/>
    </location>
</feature>
<reference evidence="3" key="1">
    <citation type="journal article" date="2018" name="Gigascience">
        <title>Genome assembly of the Pink Ipe (Handroanthus impetiginosus, Bignoniaceae), a highly valued, ecologically keystone Neotropical timber forest tree.</title>
        <authorList>
            <person name="Silva-Junior O.B."/>
            <person name="Grattapaglia D."/>
            <person name="Novaes E."/>
            <person name="Collevatti R.G."/>
        </authorList>
    </citation>
    <scope>NUCLEOTIDE SEQUENCE [LARGE SCALE GENOMIC DNA]</scope>
    <source>
        <strain evidence="3">cv. UFG-1</strain>
    </source>
</reference>